<feature type="transmembrane region" description="Helical" evidence="13">
    <location>
        <begin position="72"/>
        <end position="96"/>
    </location>
</feature>
<dbReference type="InterPro" id="IPR001734">
    <property type="entry name" value="Na/solute_symporter"/>
</dbReference>
<dbReference type="InterPro" id="IPR050277">
    <property type="entry name" value="Sodium:Solute_Symporter"/>
</dbReference>
<dbReference type="GO" id="GO:0015293">
    <property type="term" value="F:symporter activity"/>
    <property type="evidence" value="ECO:0007669"/>
    <property type="project" value="UniProtKB-KW"/>
</dbReference>
<name>A0A7C2ZMD0_9CREN</name>
<feature type="transmembrane region" description="Helical" evidence="13">
    <location>
        <begin position="269"/>
        <end position="290"/>
    </location>
</feature>
<feature type="transmembrane region" description="Helical" evidence="13">
    <location>
        <begin position="6"/>
        <end position="25"/>
    </location>
</feature>
<dbReference type="Pfam" id="PF00474">
    <property type="entry name" value="SSF"/>
    <property type="match status" value="1"/>
</dbReference>
<keyword evidence="5 13" id="KW-0812">Transmembrane</keyword>
<dbReference type="EMBL" id="DSGT01000009">
    <property type="protein sequence ID" value="HEW53302.1"/>
    <property type="molecule type" value="Genomic_DNA"/>
</dbReference>
<comment type="caution">
    <text evidence="14">The sequence shown here is derived from an EMBL/GenBank/DDBJ whole genome shotgun (WGS) entry which is preliminary data.</text>
</comment>
<dbReference type="InterPro" id="IPR038377">
    <property type="entry name" value="Na/Glc_symporter_sf"/>
</dbReference>
<feature type="transmembrane region" description="Helical" evidence="13">
    <location>
        <begin position="315"/>
        <end position="340"/>
    </location>
</feature>
<proteinExistence type="inferred from homology"/>
<keyword evidence="7 13" id="KW-1133">Transmembrane helix</keyword>
<protein>
    <recommendedName>
        <fullName evidence="15">Sodium:solute symporter family protein</fullName>
    </recommendedName>
</protein>
<feature type="transmembrane region" description="Helical" evidence="13">
    <location>
        <begin position="117"/>
        <end position="136"/>
    </location>
</feature>
<keyword evidence="4" id="KW-1003">Cell membrane</keyword>
<keyword evidence="10 13" id="KW-0472">Membrane</keyword>
<feature type="transmembrane region" description="Helical" evidence="13">
    <location>
        <begin position="229"/>
        <end position="249"/>
    </location>
</feature>
<feature type="transmembrane region" description="Helical" evidence="13">
    <location>
        <begin position="361"/>
        <end position="381"/>
    </location>
</feature>
<reference evidence="14" key="1">
    <citation type="journal article" date="2020" name="mSystems">
        <title>Genome- and Community-Level Interaction Insights into Carbon Utilization and Element Cycling Functions of Hydrothermarchaeota in Hydrothermal Sediment.</title>
        <authorList>
            <person name="Zhou Z."/>
            <person name="Liu Y."/>
            <person name="Xu W."/>
            <person name="Pan J."/>
            <person name="Luo Z.H."/>
            <person name="Li M."/>
        </authorList>
    </citation>
    <scope>NUCLEOTIDE SEQUENCE [LARGE SCALE GENOMIC DNA]</scope>
    <source>
        <strain evidence="14">SpSt-16</strain>
    </source>
</reference>
<dbReference type="GO" id="GO:0005886">
    <property type="term" value="C:plasma membrane"/>
    <property type="evidence" value="ECO:0007669"/>
    <property type="project" value="UniProtKB-SubCell"/>
</dbReference>
<evidence type="ECO:0000256" key="4">
    <source>
        <dbReference type="ARBA" id="ARBA00022475"/>
    </source>
</evidence>
<evidence type="ECO:0000256" key="13">
    <source>
        <dbReference type="SAM" id="Phobius"/>
    </source>
</evidence>
<evidence type="ECO:0000256" key="9">
    <source>
        <dbReference type="ARBA" id="ARBA00023065"/>
    </source>
</evidence>
<feature type="transmembrane region" description="Helical" evidence="13">
    <location>
        <begin position="148"/>
        <end position="170"/>
    </location>
</feature>
<keyword evidence="6" id="KW-0769">Symport</keyword>
<evidence type="ECO:0000256" key="7">
    <source>
        <dbReference type="ARBA" id="ARBA00022989"/>
    </source>
</evidence>
<organism evidence="14">
    <name type="scientific">Ignisphaera aggregans</name>
    <dbReference type="NCBI Taxonomy" id="334771"/>
    <lineage>
        <taxon>Archaea</taxon>
        <taxon>Thermoproteota</taxon>
        <taxon>Thermoprotei</taxon>
        <taxon>Desulfurococcales</taxon>
        <taxon>Desulfurococcaceae</taxon>
        <taxon>Ignisphaera</taxon>
    </lineage>
</organism>
<dbReference type="PROSITE" id="PS50283">
    <property type="entry name" value="NA_SOLUT_SYMP_3"/>
    <property type="match status" value="1"/>
</dbReference>
<dbReference type="Gene3D" id="1.20.1730.10">
    <property type="entry name" value="Sodium/glucose cotransporter"/>
    <property type="match status" value="1"/>
</dbReference>
<evidence type="ECO:0000256" key="6">
    <source>
        <dbReference type="ARBA" id="ARBA00022847"/>
    </source>
</evidence>
<feature type="transmembrane region" description="Helical" evidence="13">
    <location>
        <begin position="446"/>
        <end position="465"/>
    </location>
</feature>
<evidence type="ECO:0000313" key="14">
    <source>
        <dbReference type="EMBL" id="HEW53302.1"/>
    </source>
</evidence>
<dbReference type="GO" id="GO:0006814">
    <property type="term" value="P:sodium ion transport"/>
    <property type="evidence" value="ECO:0007669"/>
    <property type="project" value="UniProtKB-KW"/>
</dbReference>
<accession>A0A7C2ZMD0</accession>
<feature type="transmembrane region" description="Helical" evidence="13">
    <location>
        <begin position="415"/>
        <end position="434"/>
    </location>
</feature>
<keyword evidence="8" id="KW-0915">Sodium</keyword>
<feature type="transmembrane region" description="Helical" evidence="13">
    <location>
        <begin position="182"/>
        <end position="201"/>
    </location>
</feature>
<evidence type="ECO:0008006" key="15">
    <source>
        <dbReference type="Google" id="ProtNLM"/>
    </source>
</evidence>
<keyword evidence="9" id="KW-0406">Ion transport</keyword>
<dbReference type="AlphaFoldDB" id="A0A7C2ZMD0"/>
<evidence type="ECO:0000256" key="8">
    <source>
        <dbReference type="ARBA" id="ARBA00023053"/>
    </source>
</evidence>
<evidence type="ECO:0000256" key="5">
    <source>
        <dbReference type="ARBA" id="ARBA00022692"/>
    </source>
</evidence>
<dbReference type="PANTHER" id="PTHR48086:SF3">
    <property type="entry name" value="SODIUM_PROLINE SYMPORTER"/>
    <property type="match status" value="1"/>
</dbReference>
<keyword evidence="11" id="KW-0739">Sodium transport</keyword>
<sequence length="491" mass="53536">MIGTITFIIIVAIVLIIGAYGYKISKKTVQDYAIAGGTLGYVVMAANAAATLVSTGTMMGFMGAMYAMGLPYFVYVMMPIWHMAILMIFMGTRFIAAREVYGHYSPLMTLHQRYGSRLFTLVLSILWFFTCALYAAMQLKGVGTLIEAIVGIPLTWATVVAAIIAIAYILMGGYRAVAWTNVIWVTLYFLGFWLPAILLFLKYSVFDLAQQVDPKAFTLSGFVNYDARLLLWTNLVNMWSGLGFVWAFYSIMGSRTLKIAKVSSMFGWLNYVILITPSFAIATIYGRALLSPEQLPSVDLVFFKLIELYVSEGFVLPYAIGITAAGISTAASLCLLQGVIIESGVVGIALGIKLDQRSRILVARVGTVLGAIVGLAIALALPLPVGLLFSYAMAFMGFTVPAMLGGLFWKKSNTISATLSMLAGVIVYIVGMFVKYPVPGNPARFIIPPELLYGFTVCALVYLIVTPLTKNRPSEDVGMIDKLAAWIRENA</sequence>
<dbReference type="PANTHER" id="PTHR48086">
    <property type="entry name" value="SODIUM/PROLINE SYMPORTER-RELATED"/>
    <property type="match status" value="1"/>
</dbReference>
<feature type="transmembrane region" description="Helical" evidence="13">
    <location>
        <begin position="32"/>
        <end position="52"/>
    </location>
</feature>
<evidence type="ECO:0000256" key="1">
    <source>
        <dbReference type="ARBA" id="ARBA00004651"/>
    </source>
</evidence>
<evidence type="ECO:0000256" key="2">
    <source>
        <dbReference type="ARBA" id="ARBA00006434"/>
    </source>
</evidence>
<keyword evidence="3" id="KW-0813">Transport</keyword>
<comment type="subcellular location">
    <subcellularLocation>
        <location evidence="1">Cell membrane</location>
        <topology evidence="1">Multi-pass membrane protein</topology>
    </subcellularLocation>
</comment>
<evidence type="ECO:0000256" key="10">
    <source>
        <dbReference type="ARBA" id="ARBA00023136"/>
    </source>
</evidence>
<gene>
    <name evidence="14" type="ORF">ENO77_03955</name>
</gene>
<evidence type="ECO:0000256" key="3">
    <source>
        <dbReference type="ARBA" id="ARBA00022448"/>
    </source>
</evidence>
<feature type="transmembrane region" description="Helical" evidence="13">
    <location>
        <begin position="387"/>
        <end position="408"/>
    </location>
</feature>
<evidence type="ECO:0000256" key="11">
    <source>
        <dbReference type="ARBA" id="ARBA00023201"/>
    </source>
</evidence>
<comment type="similarity">
    <text evidence="2 12">Belongs to the sodium:solute symporter (SSF) (TC 2.A.21) family.</text>
</comment>
<evidence type="ECO:0000256" key="12">
    <source>
        <dbReference type="RuleBase" id="RU362091"/>
    </source>
</evidence>